<accession>A0A0A9GQL2</accession>
<dbReference type="EMBL" id="GBRH01173045">
    <property type="protein sequence ID" value="JAE24851.1"/>
    <property type="molecule type" value="Transcribed_RNA"/>
</dbReference>
<reference evidence="1" key="1">
    <citation type="submission" date="2014-09" db="EMBL/GenBank/DDBJ databases">
        <authorList>
            <person name="Magalhaes I.L.F."/>
            <person name="Oliveira U."/>
            <person name="Santos F.R."/>
            <person name="Vidigal T.H.D.A."/>
            <person name="Brescovit A.D."/>
            <person name="Santos A.J."/>
        </authorList>
    </citation>
    <scope>NUCLEOTIDE SEQUENCE</scope>
    <source>
        <tissue evidence="1">Shoot tissue taken approximately 20 cm above the soil surface</tissue>
    </source>
</reference>
<evidence type="ECO:0000313" key="1">
    <source>
        <dbReference type="EMBL" id="JAE24851.1"/>
    </source>
</evidence>
<proteinExistence type="predicted"/>
<name>A0A0A9GQL2_ARUDO</name>
<organism evidence="1">
    <name type="scientific">Arundo donax</name>
    <name type="common">Giant reed</name>
    <name type="synonym">Donax arundinaceus</name>
    <dbReference type="NCBI Taxonomy" id="35708"/>
    <lineage>
        <taxon>Eukaryota</taxon>
        <taxon>Viridiplantae</taxon>
        <taxon>Streptophyta</taxon>
        <taxon>Embryophyta</taxon>
        <taxon>Tracheophyta</taxon>
        <taxon>Spermatophyta</taxon>
        <taxon>Magnoliopsida</taxon>
        <taxon>Liliopsida</taxon>
        <taxon>Poales</taxon>
        <taxon>Poaceae</taxon>
        <taxon>PACMAD clade</taxon>
        <taxon>Arundinoideae</taxon>
        <taxon>Arundineae</taxon>
        <taxon>Arundo</taxon>
    </lineage>
</organism>
<dbReference type="AlphaFoldDB" id="A0A0A9GQL2"/>
<sequence>MHIIVSGIQSGNSGIKLVHTALAHIVVRNKSSYPGRLWMYHKYYVTLCRARYPWTVMKR</sequence>
<reference evidence="1" key="2">
    <citation type="journal article" date="2015" name="Data Brief">
        <title>Shoot transcriptome of the giant reed, Arundo donax.</title>
        <authorList>
            <person name="Barrero R.A."/>
            <person name="Guerrero F.D."/>
            <person name="Moolhuijzen P."/>
            <person name="Goolsby J.A."/>
            <person name="Tidwell J."/>
            <person name="Bellgard S.E."/>
            <person name="Bellgard M.I."/>
        </authorList>
    </citation>
    <scope>NUCLEOTIDE SEQUENCE</scope>
    <source>
        <tissue evidence="1">Shoot tissue taken approximately 20 cm above the soil surface</tissue>
    </source>
</reference>
<protein>
    <submittedName>
        <fullName evidence="1">Uncharacterized protein</fullName>
    </submittedName>
</protein>